<gene>
    <name evidence="2" type="ORF">P618_200535</name>
</gene>
<evidence type="ECO:0000256" key="1">
    <source>
        <dbReference type="SAM" id="MobiDB-lite"/>
    </source>
</evidence>
<dbReference type="STRING" id="1399147.P618_200535"/>
<evidence type="ECO:0000313" key="2">
    <source>
        <dbReference type="EMBL" id="ETZ07261.1"/>
    </source>
</evidence>
<protein>
    <submittedName>
        <fullName evidence="2">Uncharacterized protein</fullName>
    </submittedName>
</protein>
<evidence type="ECO:0000313" key="3">
    <source>
        <dbReference type="Proteomes" id="UP000019112"/>
    </source>
</evidence>
<dbReference type="RefSeq" id="WP_021827724.1">
    <property type="nucleotide sequence ID" value="NZ_AWTR02000055.1"/>
</dbReference>
<organism evidence="2 3">
    <name type="scientific">Holospora obtusa F1</name>
    <dbReference type="NCBI Taxonomy" id="1399147"/>
    <lineage>
        <taxon>Bacteria</taxon>
        <taxon>Pseudomonadati</taxon>
        <taxon>Pseudomonadota</taxon>
        <taxon>Alphaproteobacteria</taxon>
        <taxon>Holosporales</taxon>
        <taxon>Holosporaceae</taxon>
        <taxon>Holospora</taxon>
    </lineage>
</organism>
<dbReference type="AlphaFoldDB" id="W6TEA1"/>
<dbReference type="EMBL" id="AWTR02000055">
    <property type="protein sequence ID" value="ETZ07261.1"/>
    <property type="molecule type" value="Genomic_DNA"/>
</dbReference>
<sequence length="199" mass="21818">MTYEFSTDFNNALPQNDLVLIPAGTLAKVTMTLRPGGFGLGQWLTKSDRTGSVYLNTELTILEGPYAKRKVYHLIGIEGAKRNAKGEDTWGMNGRTMIRSILESARNIHPNDRSQNAIEGRTINDLLELMGIEFGIKIGVEEDKSGNYQPKNTVLSIITPNYSSYASVMGVSGRKSQASSDVVETEATATSAQPSWLNR</sequence>
<keyword evidence="3" id="KW-1185">Reference proteome</keyword>
<comment type="caution">
    <text evidence="2">The sequence shown here is derived from an EMBL/GenBank/DDBJ whole genome shotgun (WGS) entry which is preliminary data.</text>
</comment>
<dbReference type="eggNOG" id="ENOG502Z819">
    <property type="taxonomic scope" value="Bacteria"/>
</dbReference>
<dbReference type="Proteomes" id="UP000019112">
    <property type="component" value="Unassembled WGS sequence"/>
</dbReference>
<name>W6TEA1_HOLOB</name>
<accession>W6TEA1</accession>
<proteinExistence type="predicted"/>
<reference evidence="2 3" key="1">
    <citation type="journal article" date="2014" name="FEMS Microbiol. Lett.">
        <title>Draft genome sequences of three Holospora species (Holospora obtusa, Holospora undulata, and Holospora elegans), endonuclear symbiotic bacteria of the ciliate Paramecium caudatum.</title>
        <authorList>
            <person name="Dohra H."/>
            <person name="Tanaka K."/>
            <person name="Suzuki T."/>
            <person name="Fujishima M."/>
            <person name="Suzuki H."/>
        </authorList>
    </citation>
    <scope>NUCLEOTIDE SEQUENCE [LARGE SCALE GENOMIC DNA]</scope>
    <source>
        <strain evidence="2 3">F1</strain>
    </source>
</reference>
<feature type="region of interest" description="Disordered" evidence="1">
    <location>
        <begin position="177"/>
        <end position="199"/>
    </location>
</feature>